<evidence type="ECO:0000259" key="10">
    <source>
        <dbReference type="Pfam" id="PF01636"/>
    </source>
</evidence>
<evidence type="ECO:0000256" key="3">
    <source>
        <dbReference type="ARBA" id="ARBA00022490"/>
    </source>
</evidence>
<evidence type="ECO:0000256" key="2">
    <source>
        <dbReference type="ARBA" id="ARBA00006219"/>
    </source>
</evidence>
<dbReference type="Gene3D" id="3.90.1200.10">
    <property type="match status" value="1"/>
</dbReference>
<sequence length="386" mass="43316">MSPSGDTPTILQPGQKIKPNVSLLLAQKLVEEHYGLKVESLKELNSYDDNNFYVKAKGSNGNVEKYVFKVLNSMDSKKTGYVEAQNAAMFLLNSKGINCPVPVKTIQGKTFLLVEIENKQIVSESLSTRSKHIIRLLTFVEGQIMPEVHTTPKLLVKVGKYLAELEEILKEAACAALDNHTSLWILSNFLELERFTYVIKDQPERFSLVSSVLEAYKNRVLPILPQLEKGVHHGDFNEQNIIVRPSTADPTEYDVYGVIDFGDIQSEAYVFDLAATIVYMMLECIKDGVNLDPFFGAQCVLQGYSSVRNVPATELEVLRILVASRLSQSLVIGTYTYSLDPGNEYLLTTGKTGWTLLDRLWNEKSNEEMMKCWVEAVSQSQPNRSA</sequence>
<gene>
    <name evidence="11" type="ORF">ODALV1_LOCUS20970</name>
</gene>
<dbReference type="Pfam" id="PF01636">
    <property type="entry name" value="APH"/>
    <property type="match status" value="1"/>
</dbReference>
<accession>A0ABP1RFI9</accession>
<dbReference type="InterPro" id="IPR002575">
    <property type="entry name" value="Aminoglycoside_PTrfase"/>
</dbReference>
<name>A0ABP1RFI9_9HEXA</name>
<protein>
    <recommendedName>
        <fullName evidence="9">Hydroxylysine kinase</fullName>
        <ecNumber evidence="8">2.7.1.81</ecNumber>
    </recommendedName>
</protein>
<comment type="similarity">
    <text evidence="2">Belongs to the aminoglycoside phosphotransferase family.</text>
</comment>
<dbReference type="PANTHER" id="PTHR21064">
    <property type="entry name" value="AMINOGLYCOSIDE PHOSPHOTRANSFERASE DOMAIN-CONTAINING PROTEIN-RELATED"/>
    <property type="match status" value="1"/>
</dbReference>
<evidence type="ECO:0000256" key="1">
    <source>
        <dbReference type="ARBA" id="ARBA00004496"/>
    </source>
</evidence>
<evidence type="ECO:0000256" key="6">
    <source>
        <dbReference type="ARBA" id="ARBA00036820"/>
    </source>
</evidence>
<evidence type="ECO:0000256" key="9">
    <source>
        <dbReference type="ARBA" id="ARBA00040505"/>
    </source>
</evidence>
<keyword evidence="3" id="KW-0963">Cytoplasm</keyword>
<organism evidence="11 12">
    <name type="scientific">Orchesella dallaii</name>
    <dbReference type="NCBI Taxonomy" id="48710"/>
    <lineage>
        <taxon>Eukaryota</taxon>
        <taxon>Metazoa</taxon>
        <taxon>Ecdysozoa</taxon>
        <taxon>Arthropoda</taxon>
        <taxon>Hexapoda</taxon>
        <taxon>Collembola</taxon>
        <taxon>Entomobryomorpha</taxon>
        <taxon>Entomobryoidea</taxon>
        <taxon>Orchesellidae</taxon>
        <taxon>Orchesellinae</taxon>
        <taxon>Orchesella</taxon>
    </lineage>
</organism>
<feature type="domain" description="Aminoglycoside phosphotransferase" evidence="10">
    <location>
        <begin position="42"/>
        <end position="280"/>
    </location>
</feature>
<evidence type="ECO:0000256" key="8">
    <source>
        <dbReference type="ARBA" id="ARBA00038873"/>
    </source>
</evidence>
<proteinExistence type="inferred from homology"/>
<evidence type="ECO:0000256" key="4">
    <source>
        <dbReference type="ARBA" id="ARBA00022679"/>
    </source>
</evidence>
<evidence type="ECO:0000313" key="12">
    <source>
        <dbReference type="Proteomes" id="UP001642540"/>
    </source>
</evidence>
<keyword evidence="4" id="KW-0808">Transferase</keyword>
<comment type="function">
    <text evidence="7">Catalyzes the GTP-dependent phosphorylation of 5-hydroxy-L-lysine.</text>
</comment>
<dbReference type="Proteomes" id="UP001642540">
    <property type="component" value="Unassembled WGS sequence"/>
</dbReference>
<dbReference type="PANTHER" id="PTHR21064:SF1">
    <property type="entry name" value="HYDROXYLYSINE KINASE"/>
    <property type="match status" value="1"/>
</dbReference>
<evidence type="ECO:0000256" key="7">
    <source>
        <dbReference type="ARBA" id="ARBA00037368"/>
    </source>
</evidence>
<dbReference type="InterPro" id="IPR050249">
    <property type="entry name" value="Pseudomonas-type_ThrB"/>
</dbReference>
<dbReference type="Gene3D" id="3.30.200.20">
    <property type="entry name" value="Phosphorylase Kinase, domain 1"/>
    <property type="match status" value="1"/>
</dbReference>
<dbReference type="EMBL" id="CAXLJM020000069">
    <property type="protein sequence ID" value="CAL8125445.1"/>
    <property type="molecule type" value="Genomic_DNA"/>
</dbReference>
<dbReference type="EC" id="2.7.1.81" evidence="8"/>
<comment type="catalytic activity">
    <reaction evidence="6">
        <text>(5R)-5-hydroxy-L-lysine + GTP = (5R)-5-phosphooxy-L-lysine + GDP + H(+)</text>
        <dbReference type="Rhea" id="RHEA:19049"/>
        <dbReference type="ChEBI" id="CHEBI:15378"/>
        <dbReference type="ChEBI" id="CHEBI:37565"/>
        <dbReference type="ChEBI" id="CHEBI:57882"/>
        <dbReference type="ChEBI" id="CHEBI:58189"/>
        <dbReference type="ChEBI" id="CHEBI:58357"/>
        <dbReference type="EC" id="2.7.1.81"/>
    </reaction>
</comment>
<dbReference type="SUPFAM" id="SSF56112">
    <property type="entry name" value="Protein kinase-like (PK-like)"/>
    <property type="match status" value="1"/>
</dbReference>
<keyword evidence="5" id="KW-0418">Kinase</keyword>
<evidence type="ECO:0000256" key="5">
    <source>
        <dbReference type="ARBA" id="ARBA00022777"/>
    </source>
</evidence>
<comment type="caution">
    <text evidence="11">The sequence shown here is derived from an EMBL/GenBank/DDBJ whole genome shotgun (WGS) entry which is preliminary data.</text>
</comment>
<evidence type="ECO:0000313" key="11">
    <source>
        <dbReference type="EMBL" id="CAL8125445.1"/>
    </source>
</evidence>
<dbReference type="InterPro" id="IPR011009">
    <property type="entry name" value="Kinase-like_dom_sf"/>
</dbReference>
<comment type="subcellular location">
    <subcellularLocation>
        <location evidence="1">Cytoplasm</location>
    </subcellularLocation>
</comment>
<reference evidence="11 12" key="1">
    <citation type="submission" date="2024-08" db="EMBL/GenBank/DDBJ databases">
        <authorList>
            <person name="Cucini C."/>
            <person name="Frati F."/>
        </authorList>
    </citation>
    <scope>NUCLEOTIDE SEQUENCE [LARGE SCALE GENOMIC DNA]</scope>
</reference>
<keyword evidence="12" id="KW-1185">Reference proteome</keyword>